<dbReference type="Pfam" id="PF09037">
    <property type="entry name" value="Sulphotransf"/>
    <property type="match status" value="1"/>
</dbReference>
<evidence type="ECO:0000313" key="2">
    <source>
        <dbReference type="EMBL" id="KFL30067.1"/>
    </source>
</evidence>
<dbReference type="RefSeq" id="WP_035084575.1">
    <property type="nucleotide sequence ID" value="NZ_JQGC01000015.1"/>
</dbReference>
<dbReference type="AlphaFoldDB" id="A0A087LZL4"/>
<dbReference type="InterPro" id="IPR027417">
    <property type="entry name" value="P-loop_NTPase"/>
</dbReference>
<comment type="caution">
    <text evidence="2">The sequence shown here is derived from an EMBL/GenBank/DDBJ whole genome shotgun (WGS) entry which is preliminary data.</text>
</comment>
<name>A0A087LZL4_9HYPH</name>
<dbReference type="OrthoDB" id="5562925at2"/>
<evidence type="ECO:0000259" key="1">
    <source>
        <dbReference type="Pfam" id="PF09037"/>
    </source>
</evidence>
<evidence type="ECO:0000313" key="3">
    <source>
        <dbReference type="Proteomes" id="UP000028981"/>
    </source>
</evidence>
<gene>
    <name evidence="2" type="ORF">JP75_15775</name>
</gene>
<proteinExistence type="predicted"/>
<feature type="domain" description="Sulphotransferase Stf0" evidence="1">
    <location>
        <begin position="7"/>
        <end position="250"/>
    </location>
</feature>
<sequence length="252" mass="27597">MPQFPQSYLICGTPRSGSTLICEMLYRSAVAGRPNSYFREVDIAHWAQDWGVSPAKGIDTPAFDRAYLAAMREAGRAGTGIFGLRVMYSSLADAGRRLERVFGSADTVPAQLEAAFGPLLYIHLSRGDKLGQAVSLVRAEQTGLWHLNADGSVLEGSLERPEPVYDGKRIAAVLADLEADDRAWDAFFAAYRITPLRLTYEGVTAAPQRALAEIFARLGLDEGIALAMAVPTAKMADATSRQWVERFRRENV</sequence>
<reference evidence="2 3" key="1">
    <citation type="submission" date="2014-08" db="EMBL/GenBank/DDBJ databases">
        <authorList>
            <person name="Hassan Y.I."/>
            <person name="Lepp D."/>
            <person name="Zhou T."/>
        </authorList>
    </citation>
    <scope>NUCLEOTIDE SEQUENCE [LARGE SCALE GENOMIC DNA]</scope>
    <source>
        <strain evidence="2 3">IFO13584</strain>
    </source>
</reference>
<dbReference type="SUPFAM" id="SSF52540">
    <property type="entry name" value="P-loop containing nucleoside triphosphate hydrolases"/>
    <property type="match status" value="1"/>
</dbReference>
<dbReference type="Gene3D" id="3.40.50.300">
    <property type="entry name" value="P-loop containing nucleotide triphosphate hydrolases"/>
    <property type="match status" value="1"/>
</dbReference>
<accession>A0A087LZL4</accession>
<dbReference type="PIRSF" id="PIRSF021497">
    <property type="entry name" value="Sulphotransferase_Stf0"/>
    <property type="match status" value="1"/>
</dbReference>
<protein>
    <recommendedName>
        <fullName evidence="1">Sulphotransferase Stf0 domain-containing protein</fullName>
    </recommendedName>
</protein>
<dbReference type="InterPro" id="IPR024628">
    <property type="entry name" value="Sulfotransferase_Stf0_dom"/>
</dbReference>
<dbReference type="InterPro" id="IPR015124">
    <property type="entry name" value="Stf0"/>
</dbReference>
<keyword evidence="3" id="KW-1185">Reference proteome</keyword>
<organism evidence="2 3">
    <name type="scientific">Devosia riboflavina</name>
    <dbReference type="NCBI Taxonomy" id="46914"/>
    <lineage>
        <taxon>Bacteria</taxon>
        <taxon>Pseudomonadati</taxon>
        <taxon>Pseudomonadota</taxon>
        <taxon>Alphaproteobacteria</taxon>
        <taxon>Hyphomicrobiales</taxon>
        <taxon>Devosiaceae</taxon>
        <taxon>Devosia</taxon>
    </lineage>
</organism>
<dbReference type="EMBL" id="JQGC01000015">
    <property type="protein sequence ID" value="KFL30067.1"/>
    <property type="molecule type" value="Genomic_DNA"/>
</dbReference>
<dbReference type="STRING" id="46914.JP75_15775"/>
<dbReference type="GO" id="GO:0016740">
    <property type="term" value="F:transferase activity"/>
    <property type="evidence" value="ECO:0007669"/>
    <property type="project" value="InterPro"/>
</dbReference>
<dbReference type="Proteomes" id="UP000028981">
    <property type="component" value="Unassembled WGS sequence"/>
</dbReference>